<evidence type="ECO:0000313" key="1">
    <source>
        <dbReference type="EMBL" id="CAG1848746.1"/>
    </source>
</evidence>
<evidence type="ECO:0000313" key="3">
    <source>
        <dbReference type="Proteomes" id="UP000012960"/>
    </source>
</evidence>
<protein>
    <submittedName>
        <fullName evidence="1">(wild Malaysian banana) hypothetical protein</fullName>
    </submittedName>
</protein>
<organism evidence="2 3">
    <name type="scientific">Musa acuminata subsp. malaccensis</name>
    <name type="common">Wild banana</name>
    <name type="synonym">Musa malaccensis</name>
    <dbReference type="NCBI Taxonomy" id="214687"/>
    <lineage>
        <taxon>Eukaryota</taxon>
        <taxon>Viridiplantae</taxon>
        <taxon>Streptophyta</taxon>
        <taxon>Embryophyta</taxon>
        <taxon>Tracheophyta</taxon>
        <taxon>Spermatophyta</taxon>
        <taxon>Magnoliopsida</taxon>
        <taxon>Liliopsida</taxon>
        <taxon>Zingiberales</taxon>
        <taxon>Musaceae</taxon>
        <taxon>Musa</taxon>
    </lineage>
</organism>
<dbReference type="EnsemblPlants" id="Ma03_t00370.1">
    <property type="protein sequence ID" value="Ma03_p00370.1"/>
    <property type="gene ID" value="Ma03_g00370"/>
</dbReference>
<dbReference type="InParanoid" id="A0A804I6W7"/>
<evidence type="ECO:0000313" key="2">
    <source>
        <dbReference type="EnsemblPlants" id="Ma03_p00370.1"/>
    </source>
</evidence>
<keyword evidence="3" id="KW-1185">Reference proteome</keyword>
<name>A0A804I6W7_MUSAM</name>
<dbReference type="Proteomes" id="UP000012960">
    <property type="component" value="Unplaced"/>
</dbReference>
<sequence length="36" mass="4210">MHTLANAMYDQQMQVVRHPHVLFSCLMKEQSPVPNK</sequence>
<reference evidence="1" key="1">
    <citation type="submission" date="2021-03" db="EMBL/GenBank/DDBJ databases">
        <authorList>
            <consortium name="Genoscope - CEA"/>
            <person name="William W."/>
        </authorList>
    </citation>
    <scope>NUCLEOTIDE SEQUENCE</scope>
    <source>
        <strain evidence="1">Doubled-haploid Pahang</strain>
    </source>
</reference>
<dbReference type="Gramene" id="Ma03_t00370.1">
    <property type="protein sequence ID" value="Ma03_p00370.1"/>
    <property type="gene ID" value="Ma03_g00370"/>
</dbReference>
<reference evidence="2" key="2">
    <citation type="submission" date="2021-05" db="UniProtKB">
        <authorList>
            <consortium name="EnsemblPlants"/>
        </authorList>
    </citation>
    <scope>IDENTIFICATION</scope>
    <source>
        <strain evidence="2">subsp. malaccensis</strain>
    </source>
</reference>
<dbReference type="AlphaFoldDB" id="A0A804I6W7"/>
<proteinExistence type="predicted"/>
<gene>
    <name evidence="1" type="ORF">GSMUA_203320.1</name>
</gene>
<dbReference type="EMBL" id="HG996468">
    <property type="protein sequence ID" value="CAG1848746.1"/>
    <property type="molecule type" value="Genomic_DNA"/>
</dbReference>
<accession>A0A804I6W7</accession>